<dbReference type="EMBL" id="QTUJ01000003">
    <property type="protein sequence ID" value="REF68625.1"/>
    <property type="molecule type" value="Genomic_DNA"/>
</dbReference>
<sequence length="167" mass="17553">MKSRILAAPMLGALFLGLLAASASADPVTHGDLLSDGYVRAMPPNAPVAGGYVTIANKGSQEDRLVAARSTRAGELHIHEMTRKGDVMKMRELPDGLPVPAGGSVELKPGGYHLMFMQVPTPFAEGEIVETTLVFEKAGEIALPFEVRAMNATPAADQGHASDHSGH</sequence>
<accession>A0A3D9XDG9</accession>
<dbReference type="InterPro" id="IPR036182">
    <property type="entry name" value="PCuAC_sf"/>
</dbReference>
<dbReference type="PANTHER" id="PTHR36302:SF1">
    <property type="entry name" value="COPPER CHAPERONE PCU(A)C"/>
    <property type="match status" value="1"/>
</dbReference>
<evidence type="ECO:0000313" key="2">
    <source>
        <dbReference type="EMBL" id="REF68625.1"/>
    </source>
</evidence>
<feature type="signal peptide" evidence="1">
    <location>
        <begin position="1"/>
        <end position="25"/>
    </location>
</feature>
<name>A0A3D9XDG9_PARVE</name>
<organism evidence="2 3">
    <name type="scientific">Paracoccus versutus</name>
    <name type="common">Thiobacillus versutus</name>
    <dbReference type="NCBI Taxonomy" id="34007"/>
    <lineage>
        <taxon>Bacteria</taxon>
        <taxon>Pseudomonadati</taxon>
        <taxon>Pseudomonadota</taxon>
        <taxon>Alphaproteobacteria</taxon>
        <taxon>Rhodobacterales</taxon>
        <taxon>Paracoccaceae</taxon>
        <taxon>Paracoccus</taxon>
    </lineage>
</organism>
<gene>
    <name evidence="2" type="ORF">BDD41_3691</name>
</gene>
<evidence type="ECO:0000256" key="1">
    <source>
        <dbReference type="SAM" id="SignalP"/>
    </source>
</evidence>
<dbReference type="PANTHER" id="PTHR36302">
    <property type="entry name" value="BLR7088 PROTEIN"/>
    <property type="match status" value="1"/>
</dbReference>
<keyword evidence="1" id="KW-0732">Signal</keyword>
<feature type="chain" id="PRO_5017727853" description="Copper chaperone PCu(A)C" evidence="1">
    <location>
        <begin position="26"/>
        <end position="167"/>
    </location>
</feature>
<dbReference type="AlphaFoldDB" id="A0A3D9XDG9"/>
<evidence type="ECO:0000313" key="3">
    <source>
        <dbReference type="Proteomes" id="UP000256941"/>
    </source>
</evidence>
<evidence type="ECO:0008006" key="4">
    <source>
        <dbReference type="Google" id="ProtNLM"/>
    </source>
</evidence>
<dbReference type="RefSeq" id="WP_116222606.1">
    <property type="nucleotide sequence ID" value="NZ_CP038197.1"/>
</dbReference>
<dbReference type="Gene3D" id="2.60.40.1890">
    <property type="entry name" value="PCu(A)C copper chaperone"/>
    <property type="match status" value="1"/>
</dbReference>
<comment type="caution">
    <text evidence="2">The sequence shown here is derived from an EMBL/GenBank/DDBJ whole genome shotgun (WGS) entry which is preliminary data.</text>
</comment>
<reference evidence="2 3" key="1">
    <citation type="submission" date="2018-08" db="EMBL/GenBank/DDBJ databases">
        <title>Genomic Encyclopedia of Archaeal and Bacterial Type Strains, Phase II (KMG-II): from individual species to whole genera.</title>
        <authorList>
            <person name="Goeker M."/>
        </authorList>
    </citation>
    <scope>NUCLEOTIDE SEQUENCE [LARGE SCALE GENOMIC DNA]</scope>
    <source>
        <strain evidence="2 3">DSM 17099</strain>
    </source>
</reference>
<dbReference type="SUPFAM" id="SSF110087">
    <property type="entry name" value="DR1885-like metal-binding protein"/>
    <property type="match status" value="1"/>
</dbReference>
<dbReference type="Pfam" id="PF04314">
    <property type="entry name" value="PCuAC"/>
    <property type="match status" value="1"/>
</dbReference>
<dbReference type="Proteomes" id="UP000256941">
    <property type="component" value="Unassembled WGS sequence"/>
</dbReference>
<dbReference type="InterPro" id="IPR007410">
    <property type="entry name" value="LpqE-like"/>
</dbReference>
<protein>
    <recommendedName>
        <fullName evidence="4">Copper chaperone PCu(A)C</fullName>
    </recommendedName>
</protein>
<proteinExistence type="predicted"/>
<dbReference type="InterPro" id="IPR058248">
    <property type="entry name" value="Lxx211020-like"/>
</dbReference>